<feature type="region of interest" description="Disordered" evidence="1">
    <location>
        <begin position="21"/>
        <end position="55"/>
    </location>
</feature>
<comment type="caution">
    <text evidence="2">The sequence shown here is derived from an EMBL/GenBank/DDBJ whole genome shotgun (WGS) entry which is preliminary data.</text>
</comment>
<dbReference type="AlphaFoldDB" id="A0A7Z7NHU7"/>
<evidence type="ECO:0000313" key="3">
    <source>
        <dbReference type="Proteomes" id="UP000234345"/>
    </source>
</evidence>
<sequence length="55" mass="5874">MSLVRPGPWQRGSGFFYFGVGATDADGPQPPGSKKCSPTRVGHTRQRHGVRSCTG</sequence>
<accession>A0A7Z7NHU7</accession>
<feature type="compositionally biased region" description="Basic residues" evidence="1">
    <location>
        <begin position="42"/>
        <end position="55"/>
    </location>
</feature>
<evidence type="ECO:0000313" key="2">
    <source>
        <dbReference type="EMBL" id="SOO25171.1"/>
    </source>
</evidence>
<reference evidence="2 3" key="1">
    <citation type="submission" date="2017-10" db="EMBL/GenBank/DDBJ databases">
        <authorList>
            <person name="Regsiter A."/>
            <person name="William W."/>
        </authorList>
    </citation>
    <scope>NUCLEOTIDE SEQUENCE [LARGE SCALE GENOMIC DNA]</scope>
    <source>
        <strain evidence="2 3">CFBP6991</strain>
    </source>
</reference>
<proteinExistence type="predicted"/>
<evidence type="ECO:0000256" key="1">
    <source>
        <dbReference type="SAM" id="MobiDB-lite"/>
    </source>
</evidence>
<dbReference type="EMBL" id="OCZC01000069">
    <property type="protein sequence ID" value="SOO25171.1"/>
    <property type="molecule type" value="Genomic_DNA"/>
</dbReference>
<gene>
    <name evidence="2" type="ORF">XFF6991_420388</name>
</gene>
<dbReference type="Proteomes" id="UP000234345">
    <property type="component" value="Unassembled WGS sequence"/>
</dbReference>
<organism evidence="2 3">
    <name type="scientific">Xanthomonas campestris pv. phaseoli</name>
    <dbReference type="NCBI Taxonomy" id="317013"/>
    <lineage>
        <taxon>Bacteria</taxon>
        <taxon>Pseudomonadati</taxon>
        <taxon>Pseudomonadota</taxon>
        <taxon>Gammaproteobacteria</taxon>
        <taxon>Lysobacterales</taxon>
        <taxon>Lysobacteraceae</taxon>
        <taxon>Xanthomonas</taxon>
    </lineage>
</organism>
<protein>
    <submittedName>
        <fullName evidence="2">Uncharacterized protein</fullName>
    </submittedName>
</protein>
<name>A0A7Z7NHU7_XANCH</name>